<reference evidence="3" key="1">
    <citation type="submission" date="2023-07" db="EMBL/GenBank/DDBJ databases">
        <authorList>
            <consortium name="AG Swart"/>
            <person name="Singh M."/>
            <person name="Singh A."/>
            <person name="Seah K."/>
            <person name="Emmerich C."/>
        </authorList>
    </citation>
    <scope>NUCLEOTIDE SEQUENCE</scope>
    <source>
        <strain evidence="3">DP1</strain>
    </source>
</reference>
<evidence type="ECO:0000313" key="3">
    <source>
        <dbReference type="EMBL" id="CAI2380932.1"/>
    </source>
</evidence>
<dbReference type="EMBL" id="CAMPGE010022945">
    <property type="protein sequence ID" value="CAI2380932.1"/>
    <property type="molecule type" value="Genomic_DNA"/>
</dbReference>
<evidence type="ECO:0000256" key="1">
    <source>
        <dbReference type="SAM" id="MobiDB-lite"/>
    </source>
</evidence>
<feature type="region of interest" description="Disordered" evidence="1">
    <location>
        <begin position="928"/>
        <end position="957"/>
    </location>
</feature>
<evidence type="ECO:0000256" key="2">
    <source>
        <dbReference type="SAM" id="Phobius"/>
    </source>
</evidence>
<comment type="caution">
    <text evidence="3">The sequence shown here is derived from an EMBL/GenBank/DDBJ whole genome shotgun (WGS) entry which is preliminary data.</text>
</comment>
<name>A0AAD2D593_EUPCR</name>
<feature type="transmembrane region" description="Helical" evidence="2">
    <location>
        <begin position="832"/>
        <end position="850"/>
    </location>
</feature>
<feature type="transmembrane region" description="Helical" evidence="2">
    <location>
        <begin position="749"/>
        <end position="773"/>
    </location>
</feature>
<protein>
    <submittedName>
        <fullName evidence="3">Uncharacterized protein</fullName>
    </submittedName>
</protein>
<accession>A0AAD2D593</accession>
<feature type="transmembrane region" description="Helical" evidence="2">
    <location>
        <begin position="888"/>
        <end position="918"/>
    </location>
</feature>
<feature type="transmembrane region" description="Helical" evidence="2">
    <location>
        <begin position="802"/>
        <end position="820"/>
    </location>
</feature>
<gene>
    <name evidence="3" type="ORF">ECRASSUSDP1_LOCUS22375</name>
</gene>
<dbReference type="AlphaFoldDB" id="A0AAD2D593"/>
<dbReference type="Proteomes" id="UP001295684">
    <property type="component" value="Unassembled WGS sequence"/>
</dbReference>
<dbReference type="SUPFAM" id="SSF69304">
    <property type="entry name" value="Tricorn protease N-terminal domain"/>
    <property type="match status" value="1"/>
</dbReference>
<feature type="transmembrane region" description="Helical" evidence="2">
    <location>
        <begin position="857"/>
        <end position="876"/>
    </location>
</feature>
<keyword evidence="2" id="KW-0812">Transmembrane</keyword>
<keyword evidence="2" id="KW-1133">Transmembrane helix</keyword>
<evidence type="ECO:0000313" key="4">
    <source>
        <dbReference type="Proteomes" id="UP001295684"/>
    </source>
</evidence>
<feature type="transmembrane region" description="Helical" evidence="2">
    <location>
        <begin position="670"/>
        <end position="691"/>
    </location>
</feature>
<proteinExistence type="predicted"/>
<organism evidence="3 4">
    <name type="scientific">Euplotes crassus</name>
    <dbReference type="NCBI Taxonomy" id="5936"/>
    <lineage>
        <taxon>Eukaryota</taxon>
        <taxon>Sar</taxon>
        <taxon>Alveolata</taxon>
        <taxon>Ciliophora</taxon>
        <taxon>Intramacronucleata</taxon>
        <taxon>Spirotrichea</taxon>
        <taxon>Hypotrichia</taxon>
        <taxon>Euplotida</taxon>
        <taxon>Euplotidae</taxon>
        <taxon>Moneuplotes</taxon>
    </lineage>
</organism>
<keyword evidence="2" id="KW-0472">Membrane</keyword>
<keyword evidence="4" id="KW-1185">Reference proteome</keyword>
<sequence>MPNQCKDDEQEAGSSISGYFEIPGTTASYLLDILVDQDGGLLYFIGNFHIGPSPYTIIYKCDHNLQKLKVVSYNLHGSYISYVIDPNGDFIYVQDKSSHKIFEISTINNLQITRELTLSSSLVTDNSEMQIKEHLYFSMKISSVMQTCRWDRSTTNLDCLSFGADSYTNFAPISNDLLFFGSSEVSADKYYLVNYNFSDPSNFIWKKSIECLGIGCVSKISSSIISQDEDWIFTMILYNSNYIFHKLNITDGAPDNAGFIWNDSGFRMAYSINEFYDFIAIQIYSWSLPNSARLILIDKDNTKIYKEYKVLNSIPHAAGRLVYKGQELIYHAGVYLIATRFLLERSPVANIDQLPEFAQDTPLFSAITTSYQVSETLSNPSISTSTKTLGISTSTTVTITDRTSTVNPSFKTYVALWNTDHAQSVQSNALVPLNFTWACSPAVNYTNIAFSLSQTGGNALPEWVELDSNNLELHLNKTPKLAETKTFYFSLQISFLSEIHEKIFEITVEQCKIANCHLCVLNSPSYCENCEEGHQSSNNKTACTKIPDLKEETEHKAPDIEASEAIVALVALSIVFSTVSSILSLSSINSIFCTINSLQLAILLPLVPDYFSPKVRDFLSGTDFTMLSFDFIKFKDIPFVETISKWVSYPQSDEYLNSIGMRSGSSVVNYLSLMAIFILLGIIHLGIYLCYLCTKNSQSRKCKMICNKAYKYFTFSIYIRISMQALLFTTLSILSELYGLNLSTTVTKISFGLCAMFGICTSVLFVLSFVMYFKSFPRIDKENYWSLLEYFNGVKLTKFSKLYSTLFMLLRLALCAVLILGRTISSPVKATYFYLINICYGLYLIIVRPLENTQDNIVEVINQTVICCLAIPLSWIDTKEEWTQFYETLYISIFISSSALECLIAFIFLIFSLITYFCKKKGNKKERNIAPKEPTASKRPPQNQRELYDGPSPSISHSPSIICRSNAPIMNDLTTQNRPHERMQSNIIEMRRKFYHRT</sequence>
<feature type="transmembrane region" description="Helical" evidence="2">
    <location>
        <begin position="712"/>
        <end position="734"/>
    </location>
</feature>